<dbReference type="SUPFAM" id="SSF46785">
    <property type="entry name" value="Winged helix' DNA-binding domain"/>
    <property type="match status" value="1"/>
</dbReference>
<dbReference type="PANTHER" id="PTHR11829">
    <property type="entry name" value="FORKHEAD BOX PROTEIN"/>
    <property type="match status" value="1"/>
</dbReference>
<dbReference type="GO" id="GO:0009653">
    <property type="term" value="P:anatomical structure morphogenesis"/>
    <property type="evidence" value="ECO:0007669"/>
    <property type="project" value="TreeGrafter"/>
</dbReference>
<dbReference type="GO" id="GO:0000978">
    <property type="term" value="F:RNA polymerase II cis-regulatory region sequence-specific DNA binding"/>
    <property type="evidence" value="ECO:0007669"/>
    <property type="project" value="TreeGrafter"/>
</dbReference>
<evidence type="ECO:0000313" key="7">
    <source>
        <dbReference type="EMBL" id="KAK6171980.1"/>
    </source>
</evidence>
<evidence type="ECO:0000256" key="5">
    <source>
        <dbReference type="SAM" id="MobiDB-lite"/>
    </source>
</evidence>
<evidence type="ECO:0000259" key="6">
    <source>
        <dbReference type="PROSITE" id="PS50039"/>
    </source>
</evidence>
<evidence type="ECO:0000256" key="2">
    <source>
        <dbReference type="ARBA" id="ARBA00023125"/>
    </source>
</evidence>
<dbReference type="GO" id="GO:0005634">
    <property type="term" value="C:nucleus"/>
    <property type="evidence" value="ECO:0007669"/>
    <property type="project" value="UniProtKB-SubCell"/>
</dbReference>
<dbReference type="Gene3D" id="1.10.10.10">
    <property type="entry name" value="Winged helix-like DNA-binding domain superfamily/Winged helix DNA-binding domain"/>
    <property type="match status" value="1"/>
</dbReference>
<feature type="compositionally biased region" description="Low complexity" evidence="5">
    <location>
        <begin position="57"/>
        <end position="87"/>
    </location>
</feature>
<evidence type="ECO:0000313" key="8">
    <source>
        <dbReference type="Proteomes" id="UP001347796"/>
    </source>
</evidence>
<evidence type="ECO:0000256" key="3">
    <source>
        <dbReference type="ARBA" id="ARBA00023242"/>
    </source>
</evidence>
<reference evidence="7 8" key="1">
    <citation type="submission" date="2024-01" db="EMBL/GenBank/DDBJ databases">
        <title>The genome of the rayed Mediterranean limpet Patella caerulea (Linnaeus, 1758).</title>
        <authorList>
            <person name="Anh-Thu Weber A."/>
            <person name="Halstead-Nussloch G."/>
        </authorList>
    </citation>
    <scope>NUCLEOTIDE SEQUENCE [LARGE SCALE GENOMIC DNA]</scope>
    <source>
        <strain evidence="7">AATW-2023a</strain>
        <tissue evidence="7">Whole specimen</tissue>
    </source>
</reference>
<dbReference type="InterPro" id="IPR036390">
    <property type="entry name" value="WH_DNA-bd_sf"/>
</dbReference>
<keyword evidence="8" id="KW-1185">Reference proteome</keyword>
<feature type="DNA-binding region" description="Fork-head" evidence="4">
    <location>
        <begin position="128"/>
        <end position="222"/>
    </location>
</feature>
<sequence length="391" mass="42455">MVMQTTPVMDGNLGLRSSCMMGGQYNPLNFLQHPPYQQPTTQNILSGESLDDTHGLTSSRALQNSLSSPSSNTSDSDARSSDSPLSNQGDSSKSPNFLGSEESEEETEQSISGTSTLSQRNRRFADVKPPYSYIALITMAVESSPHGMMTLNEIYAFIMNRFPYFKQNQQRWQNSIRHNLSLNDCFIKVPRGPGRPGKGNYWSLHPSCGDMFGNGSFLRRAKRFKLPKAKRQENAALQAMNAYAPFGFYGNPSLNPLGLTSLPQGLTQHQQYGFQMKEPWNPTPSSSYSAYYPSTSMASSLQSTSLGSSLTSALGNHLGSSLGGTLGSSLGNTLGSSLGNPLSGSYLPMSQVSSVPSSGSSLSNYPTLQQSAYNCSQYSSHPQLRFQSPQC</sequence>
<dbReference type="SMART" id="SM00339">
    <property type="entry name" value="FH"/>
    <property type="match status" value="1"/>
</dbReference>
<dbReference type="GO" id="GO:0000981">
    <property type="term" value="F:DNA-binding transcription factor activity, RNA polymerase II-specific"/>
    <property type="evidence" value="ECO:0007669"/>
    <property type="project" value="TreeGrafter"/>
</dbReference>
<comment type="caution">
    <text evidence="7">The sequence shown here is derived from an EMBL/GenBank/DDBJ whole genome shotgun (WGS) entry which is preliminary data.</text>
</comment>
<feature type="domain" description="Fork-head" evidence="6">
    <location>
        <begin position="128"/>
        <end position="222"/>
    </location>
</feature>
<comment type="subcellular location">
    <subcellularLocation>
        <location evidence="1 4">Nucleus</location>
    </subcellularLocation>
</comment>
<dbReference type="Proteomes" id="UP001347796">
    <property type="component" value="Unassembled WGS sequence"/>
</dbReference>
<feature type="region of interest" description="Disordered" evidence="5">
    <location>
        <begin position="30"/>
        <end position="117"/>
    </location>
</feature>
<dbReference type="InterPro" id="IPR030456">
    <property type="entry name" value="TF_fork_head_CS_2"/>
</dbReference>
<dbReference type="PANTHER" id="PTHR11829:SF387">
    <property type="entry name" value="FORK-HEAD DOMAIN-CONTAINING PROTEIN"/>
    <property type="match status" value="1"/>
</dbReference>
<dbReference type="EMBL" id="JAZGQO010000013">
    <property type="protein sequence ID" value="KAK6171980.1"/>
    <property type="molecule type" value="Genomic_DNA"/>
</dbReference>
<dbReference type="PROSITE" id="PS50039">
    <property type="entry name" value="FORK_HEAD_3"/>
    <property type="match status" value="1"/>
</dbReference>
<keyword evidence="3 4" id="KW-0539">Nucleus</keyword>
<dbReference type="GO" id="GO:0030154">
    <property type="term" value="P:cell differentiation"/>
    <property type="evidence" value="ECO:0007669"/>
    <property type="project" value="TreeGrafter"/>
</dbReference>
<dbReference type="Pfam" id="PF00250">
    <property type="entry name" value="Forkhead"/>
    <property type="match status" value="1"/>
</dbReference>
<dbReference type="InterPro" id="IPR001766">
    <property type="entry name" value="Fork_head_dom"/>
</dbReference>
<proteinExistence type="predicted"/>
<keyword evidence="2 4" id="KW-0238">DNA-binding</keyword>
<evidence type="ECO:0000256" key="1">
    <source>
        <dbReference type="ARBA" id="ARBA00004123"/>
    </source>
</evidence>
<dbReference type="InterPro" id="IPR050211">
    <property type="entry name" value="FOX_domain-containing"/>
</dbReference>
<dbReference type="FunFam" id="1.10.10.10:FF:000042">
    <property type="entry name" value="hepatocyte nuclear factor 3-beta"/>
    <property type="match status" value="1"/>
</dbReference>
<dbReference type="InterPro" id="IPR036388">
    <property type="entry name" value="WH-like_DNA-bd_sf"/>
</dbReference>
<accession>A0AAN8JB55</accession>
<dbReference type="PRINTS" id="PR00053">
    <property type="entry name" value="FORKHEAD"/>
</dbReference>
<evidence type="ECO:0000256" key="4">
    <source>
        <dbReference type="PROSITE-ProRule" id="PRU00089"/>
    </source>
</evidence>
<gene>
    <name evidence="7" type="ORF">SNE40_018393</name>
</gene>
<dbReference type="PROSITE" id="PS00658">
    <property type="entry name" value="FORK_HEAD_2"/>
    <property type="match status" value="1"/>
</dbReference>
<name>A0AAN8JB55_PATCE</name>
<feature type="compositionally biased region" description="Polar residues" evidence="5">
    <location>
        <begin position="88"/>
        <end position="97"/>
    </location>
</feature>
<dbReference type="AlphaFoldDB" id="A0AAN8JB55"/>
<protein>
    <recommendedName>
        <fullName evidence="6">Fork-head domain-containing protein</fullName>
    </recommendedName>
</protein>
<organism evidence="7 8">
    <name type="scientific">Patella caerulea</name>
    <name type="common">Rayed Mediterranean limpet</name>
    <dbReference type="NCBI Taxonomy" id="87958"/>
    <lineage>
        <taxon>Eukaryota</taxon>
        <taxon>Metazoa</taxon>
        <taxon>Spiralia</taxon>
        <taxon>Lophotrochozoa</taxon>
        <taxon>Mollusca</taxon>
        <taxon>Gastropoda</taxon>
        <taxon>Patellogastropoda</taxon>
        <taxon>Patelloidea</taxon>
        <taxon>Patellidae</taxon>
        <taxon>Patella</taxon>
    </lineage>
</organism>